<evidence type="ECO:0008006" key="4">
    <source>
        <dbReference type="Google" id="ProtNLM"/>
    </source>
</evidence>
<dbReference type="EMBL" id="VSWD01000007">
    <property type="protein sequence ID" value="KAK3097414.1"/>
    <property type="molecule type" value="Genomic_DNA"/>
</dbReference>
<feature type="compositionally biased region" description="Basic and acidic residues" evidence="1">
    <location>
        <begin position="77"/>
        <end position="101"/>
    </location>
</feature>
<keyword evidence="3" id="KW-1185">Reference proteome</keyword>
<proteinExistence type="predicted"/>
<feature type="region of interest" description="Disordered" evidence="1">
    <location>
        <begin position="77"/>
        <end position="107"/>
    </location>
</feature>
<name>A0AA88YI74_PINIB</name>
<accession>A0AA88YI74</accession>
<dbReference type="PANTHER" id="PTHR13338:SF4">
    <property type="entry name" value="NADH DEHYDROGENASE [UBIQUINONE] 1 ALPHA SUBCOMPLEX ASSEMBLY FACTOR 4"/>
    <property type="match status" value="1"/>
</dbReference>
<feature type="region of interest" description="Disordered" evidence="1">
    <location>
        <begin position="22"/>
        <end position="46"/>
    </location>
</feature>
<gene>
    <name evidence="2" type="ORF">FSP39_009434</name>
</gene>
<dbReference type="PANTHER" id="PTHR13338">
    <property type="entry name" value="UPF0240 PROTEIN"/>
    <property type="match status" value="1"/>
</dbReference>
<feature type="compositionally biased region" description="Basic and acidic residues" evidence="1">
    <location>
        <begin position="170"/>
        <end position="184"/>
    </location>
</feature>
<feature type="region of interest" description="Disordered" evidence="1">
    <location>
        <begin position="170"/>
        <end position="212"/>
    </location>
</feature>
<evidence type="ECO:0000256" key="1">
    <source>
        <dbReference type="SAM" id="MobiDB-lite"/>
    </source>
</evidence>
<evidence type="ECO:0000313" key="2">
    <source>
        <dbReference type="EMBL" id="KAK3097414.1"/>
    </source>
</evidence>
<dbReference type="AlphaFoldDB" id="A0AA88YI74"/>
<dbReference type="GO" id="GO:0032981">
    <property type="term" value="P:mitochondrial respiratory chain complex I assembly"/>
    <property type="evidence" value="ECO:0007669"/>
    <property type="project" value="InterPro"/>
</dbReference>
<dbReference type="InterPro" id="IPR009622">
    <property type="entry name" value="NDUFAF4"/>
</dbReference>
<reference evidence="2" key="1">
    <citation type="submission" date="2019-08" db="EMBL/GenBank/DDBJ databases">
        <title>The improved chromosome-level genome for the pearl oyster Pinctada fucata martensii using PacBio sequencing and Hi-C.</title>
        <authorList>
            <person name="Zheng Z."/>
        </authorList>
    </citation>
    <scope>NUCLEOTIDE SEQUENCE</scope>
    <source>
        <strain evidence="2">ZZ-2019</strain>
        <tissue evidence="2">Adductor muscle</tissue>
    </source>
</reference>
<organism evidence="2 3">
    <name type="scientific">Pinctada imbricata</name>
    <name type="common">Atlantic pearl-oyster</name>
    <name type="synonym">Pinctada martensii</name>
    <dbReference type="NCBI Taxonomy" id="66713"/>
    <lineage>
        <taxon>Eukaryota</taxon>
        <taxon>Metazoa</taxon>
        <taxon>Spiralia</taxon>
        <taxon>Lophotrochozoa</taxon>
        <taxon>Mollusca</taxon>
        <taxon>Bivalvia</taxon>
        <taxon>Autobranchia</taxon>
        <taxon>Pteriomorphia</taxon>
        <taxon>Pterioida</taxon>
        <taxon>Pterioidea</taxon>
        <taxon>Pteriidae</taxon>
        <taxon>Pinctada</taxon>
    </lineage>
</organism>
<sequence length="212" mass="24060">MGAAMRVIMRPIRNFNIENRAHRHLDKMETGKPQPAPKHKSAKAKKLYDDAWSNPDESLLQKDEGLASKLKTLEVKTIDPHLEKSSTKRPLPEKRPQKEELLFGIPTPKTGKGKINIKEVMDILSGTESDLKGFSVDKISKKYNLDPIKVQQILTNYGLFKTLDFRDPKQKIDRETQESQEHLFKAVPAPKKMKQDNNDNFAGAGLDQTKSS</sequence>
<dbReference type="GO" id="GO:0005739">
    <property type="term" value="C:mitochondrion"/>
    <property type="evidence" value="ECO:0007669"/>
    <property type="project" value="TreeGrafter"/>
</dbReference>
<evidence type="ECO:0000313" key="3">
    <source>
        <dbReference type="Proteomes" id="UP001186944"/>
    </source>
</evidence>
<comment type="caution">
    <text evidence="2">The sequence shown here is derived from an EMBL/GenBank/DDBJ whole genome shotgun (WGS) entry which is preliminary data.</text>
</comment>
<dbReference type="Proteomes" id="UP001186944">
    <property type="component" value="Unassembled WGS sequence"/>
</dbReference>
<dbReference type="Pfam" id="PF06784">
    <property type="entry name" value="UPF0240"/>
    <property type="match status" value="1"/>
</dbReference>
<protein>
    <recommendedName>
        <fullName evidence="4">NADH dehydrogenase [ubiquinone] 1 alpha subcomplex assembly factor 4</fullName>
    </recommendedName>
</protein>